<name>A0AAE2URA8_AGRVI</name>
<evidence type="ECO:0000313" key="7">
    <source>
        <dbReference type="Proteomes" id="UP000655037"/>
    </source>
</evidence>
<evidence type="ECO:0000313" key="6">
    <source>
        <dbReference type="EMBL" id="MBF2716807.1"/>
    </source>
</evidence>
<dbReference type="AlphaFoldDB" id="A0AAE2URA8"/>
<evidence type="ECO:0000259" key="5">
    <source>
        <dbReference type="PROSITE" id="PS50931"/>
    </source>
</evidence>
<protein>
    <submittedName>
        <fullName evidence="6">LysR family transcriptional regulator</fullName>
    </submittedName>
</protein>
<organism evidence="6 7">
    <name type="scientific">Agrobacterium vitis</name>
    <name type="common">Rhizobium vitis</name>
    <dbReference type="NCBI Taxonomy" id="373"/>
    <lineage>
        <taxon>Bacteria</taxon>
        <taxon>Pseudomonadati</taxon>
        <taxon>Pseudomonadota</taxon>
        <taxon>Alphaproteobacteria</taxon>
        <taxon>Hyphomicrobiales</taxon>
        <taxon>Rhizobiaceae</taxon>
        <taxon>Rhizobium/Agrobacterium group</taxon>
        <taxon>Agrobacterium</taxon>
    </lineage>
</organism>
<sequence>MDTVNYTHHLSTFVDVVRAGSFSAVARRQGMKPSSIARKIDMLEDYFGAALFVRSTRALMLTDVGEVLVARAEVILNELNAMRVEIKSIKDNLDGPLRISCLPTFGKLHILPWLPKLRESFPRMTVELDLTERIANPSIERLDAVLRIGPLNDSGLYAKTIGVQRWLVCASPAYLDRSGKPAGWSQLAGHAIVDKLHDPAGICWHGALDPQQYSAMFIGFRCNDFDGLRQAALGGLGLAYLPDWVALPDITAGRLVKLFDDSKRGDEPISLLRASSKPSARLQIFHDALLDHLRKFSETGHGVE</sequence>
<dbReference type="PANTHER" id="PTHR30537">
    <property type="entry name" value="HTH-TYPE TRANSCRIPTIONAL REGULATOR"/>
    <property type="match status" value="1"/>
</dbReference>
<evidence type="ECO:0000256" key="4">
    <source>
        <dbReference type="ARBA" id="ARBA00023163"/>
    </source>
</evidence>
<dbReference type="InterPro" id="IPR058163">
    <property type="entry name" value="LysR-type_TF_proteobact-type"/>
</dbReference>
<dbReference type="CDD" id="cd08422">
    <property type="entry name" value="PBP2_CrgA_like"/>
    <property type="match status" value="1"/>
</dbReference>
<dbReference type="EMBL" id="JACXXJ020000005">
    <property type="protein sequence ID" value="MBF2716807.1"/>
    <property type="molecule type" value="Genomic_DNA"/>
</dbReference>
<evidence type="ECO:0000256" key="1">
    <source>
        <dbReference type="ARBA" id="ARBA00009437"/>
    </source>
</evidence>
<dbReference type="PANTHER" id="PTHR30537:SF5">
    <property type="entry name" value="HTH-TYPE TRANSCRIPTIONAL ACTIVATOR TTDR-RELATED"/>
    <property type="match status" value="1"/>
</dbReference>
<dbReference type="InterPro" id="IPR000847">
    <property type="entry name" value="LysR_HTH_N"/>
</dbReference>
<reference evidence="6" key="1">
    <citation type="submission" date="2020-11" db="EMBL/GenBank/DDBJ databases">
        <title>Agrobacterium vitis strain K377 genome.</title>
        <authorList>
            <person name="Xi H."/>
        </authorList>
    </citation>
    <scope>NUCLEOTIDE SEQUENCE</scope>
    <source>
        <strain evidence="6">K377</strain>
    </source>
</reference>
<keyword evidence="2" id="KW-0805">Transcription regulation</keyword>
<keyword evidence="3" id="KW-0238">DNA-binding</keyword>
<dbReference type="Proteomes" id="UP000655037">
    <property type="component" value="Unassembled WGS sequence"/>
</dbReference>
<dbReference type="InterPro" id="IPR005119">
    <property type="entry name" value="LysR_subst-bd"/>
</dbReference>
<dbReference type="Gene3D" id="3.40.190.290">
    <property type="match status" value="1"/>
</dbReference>
<dbReference type="InterPro" id="IPR036388">
    <property type="entry name" value="WH-like_DNA-bd_sf"/>
</dbReference>
<feature type="domain" description="HTH lysR-type" evidence="5">
    <location>
        <begin position="1"/>
        <end position="62"/>
    </location>
</feature>
<dbReference type="GO" id="GO:0043565">
    <property type="term" value="F:sequence-specific DNA binding"/>
    <property type="evidence" value="ECO:0007669"/>
    <property type="project" value="TreeGrafter"/>
</dbReference>
<accession>A0AAE2URA8</accession>
<dbReference type="Pfam" id="PF03466">
    <property type="entry name" value="LysR_substrate"/>
    <property type="match status" value="1"/>
</dbReference>
<dbReference type="RefSeq" id="WP_156533922.1">
    <property type="nucleotide sequence ID" value="NZ_JACXXJ020000005.1"/>
</dbReference>
<dbReference type="GO" id="GO:0006351">
    <property type="term" value="P:DNA-templated transcription"/>
    <property type="evidence" value="ECO:0007669"/>
    <property type="project" value="TreeGrafter"/>
</dbReference>
<dbReference type="GO" id="GO:0003700">
    <property type="term" value="F:DNA-binding transcription factor activity"/>
    <property type="evidence" value="ECO:0007669"/>
    <property type="project" value="InterPro"/>
</dbReference>
<dbReference type="PROSITE" id="PS50931">
    <property type="entry name" value="HTH_LYSR"/>
    <property type="match status" value="1"/>
</dbReference>
<dbReference type="Gene3D" id="1.10.10.10">
    <property type="entry name" value="Winged helix-like DNA-binding domain superfamily/Winged helix DNA-binding domain"/>
    <property type="match status" value="1"/>
</dbReference>
<dbReference type="SUPFAM" id="SSF53850">
    <property type="entry name" value="Periplasmic binding protein-like II"/>
    <property type="match status" value="1"/>
</dbReference>
<dbReference type="Pfam" id="PF00126">
    <property type="entry name" value="HTH_1"/>
    <property type="match status" value="1"/>
</dbReference>
<dbReference type="SUPFAM" id="SSF46785">
    <property type="entry name" value="Winged helix' DNA-binding domain"/>
    <property type="match status" value="1"/>
</dbReference>
<dbReference type="InterPro" id="IPR036390">
    <property type="entry name" value="WH_DNA-bd_sf"/>
</dbReference>
<comment type="similarity">
    <text evidence="1">Belongs to the LysR transcriptional regulatory family.</text>
</comment>
<evidence type="ECO:0000256" key="2">
    <source>
        <dbReference type="ARBA" id="ARBA00023015"/>
    </source>
</evidence>
<proteinExistence type="inferred from homology"/>
<comment type="caution">
    <text evidence="6">The sequence shown here is derived from an EMBL/GenBank/DDBJ whole genome shotgun (WGS) entry which is preliminary data.</text>
</comment>
<keyword evidence="4" id="KW-0804">Transcription</keyword>
<evidence type="ECO:0000256" key="3">
    <source>
        <dbReference type="ARBA" id="ARBA00023125"/>
    </source>
</evidence>
<gene>
    <name evidence="6" type="ORF">IEI95_021580</name>
</gene>